<dbReference type="Pfam" id="PF12704">
    <property type="entry name" value="MacB_PCD"/>
    <property type="match status" value="2"/>
</dbReference>
<feature type="transmembrane region" description="Helical" evidence="6">
    <location>
        <begin position="435"/>
        <end position="460"/>
    </location>
</feature>
<gene>
    <name evidence="9" type="ORF">E4L96_01465</name>
</gene>
<feature type="transmembrane region" description="Helical" evidence="6">
    <location>
        <begin position="738"/>
        <end position="756"/>
    </location>
</feature>
<dbReference type="PANTHER" id="PTHR30572">
    <property type="entry name" value="MEMBRANE COMPONENT OF TRANSPORTER-RELATED"/>
    <property type="match status" value="1"/>
</dbReference>
<accession>A0A4Y9SXP3</accession>
<evidence type="ECO:0000313" key="10">
    <source>
        <dbReference type="Proteomes" id="UP000298438"/>
    </source>
</evidence>
<evidence type="ECO:0000256" key="6">
    <source>
        <dbReference type="SAM" id="Phobius"/>
    </source>
</evidence>
<reference evidence="9 10" key="1">
    <citation type="submission" date="2019-03" db="EMBL/GenBank/DDBJ databases">
        <title>Draft Genome Sequence of Massilia arenosa sp. nov., a Novel Massilia Species Isolated from a Sandy-loam Maize Soil.</title>
        <authorList>
            <person name="Raths R."/>
            <person name="Peta V."/>
            <person name="Bucking H."/>
        </authorList>
    </citation>
    <scope>NUCLEOTIDE SEQUENCE [LARGE SCALE GENOMIC DNA]</scope>
    <source>
        <strain evidence="9 10">MC02</strain>
    </source>
</reference>
<evidence type="ECO:0000256" key="2">
    <source>
        <dbReference type="ARBA" id="ARBA00022475"/>
    </source>
</evidence>
<feature type="domain" description="MacB-like periplasmic core" evidence="8">
    <location>
        <begin position="21"/>
        <end position="238"/>
    </location>
</feature>
<feature type="transmembrane region" description="Helical" evidence="6">
    <location>
        <begin position="348"/>
        <end position="371"/>
    </location>
</feature>
<protein>
    <submittedName>
        <fullName evidence="9">FtsX-like permease family protein</fullName>
    </submittedName>
</protein>
<proteinExistence type="predicted"/>
<feature type="domain" description="MacB-like periplasmic core" evidence="8">
    <location>
        <begin position="446"/>
        <end position="652"/>
    </location>
</feature>
<feature type="transmembrane region" description="Helical" evidence="6">
    <location>
        <begin position="20"/>
        <end position="42"/>
    </location>
</feature>
<keyword evidence="3 6" id="KW-0812">Transmembrane</keyword>
<dbReference type="GO" id="GO:0022857">
    <property type="term" value="F:transmembrane transporter activity"/>
    <property type="evidence" value="ECO:0007669"/>
    <property type="project" value="TreeGrafter"/>
</dbReference>
<dbReference type="InterPro" id="IPR050250">
    <property type="entry name" value="Macrolide_Exporter_MacB"/>
</dbReference>
<dbReference type="PANTHER" id="PTHR30572:SF18">
    <property type="entry name" value="ABC-TYPE MACROLIDE FAMILY EXPORT SYSTEM PERMEASE COMPONENT 2"/>
    <property type="match status" value="1"/>
</dbReference>
<dbReference type="RefSeq" id="WP_135205468.1">
    <property type="nucleotide sequence ID" value="NZ_SPVF01000018.1"/>
</dbReference>
<dbReference type="GO" id="GO:0005886">
    <property type="term" value="C:plasma membrane"/>
    <property type="evidence" value="ECO:0007669"/>
    <property type="project" value="UniProtKB-SubCell"/>
</dbReference>
<feature type="domain" description="ABC3 transporter permease C-terminal" evidence="7">
    <location>
        <begin position="690"/>
        <end position="800"/>
    </location>
</feature>
<sequence length="808" mass="87901">MLNLRDFRIGWRLLIKEPAYSAVVILGLAIGFAVCFLLLGFVRHSFSYDQHVPDHDRIFLVKQRWNTVGSSGEWGQQISLPGRDAIVASGVPLLATTAISHETDVLVDGHVQTIEITTVDPAFQQIFQPKVLSGDLKTTLLKPDNIALTRETATRLFNSINVAGQSVRIAGKPYLIGAVLEDPPAATVQPYAALAGIKTAIWDQEYRHLVETNWGSSHGPVYVKFTGTPQPGPVQDAILRAMLNSAFYKRMSPQQVAALNGQNALDFALMPLADVYLDPDVRNNGGSGDIPHGDRKSVLGLAAVAVLILLLAATNYVNLATVRTLRRQREIAVRKVIGASAGQVSRQFLAESILVCLIATAIGLLLAWLLLPVFGDLVQRKFDHMFDVPALLISLALGVSIGLASGAYPTWSALKVRPTSALQGRGNAETTGGLWMRRVLTVLQFGTAMGLTGLTLSVAWQTQYASSLDPGFDASSLLVVEAPDDMRKANTSAFRDAVKRIPGVTGVALSDAPVTRNHNSTALQREGGNSTEIHYLLVDPDFFDVYGLKPVSGRLYNRSMDKIEDDNKIVINEAGIKALGFASAQEATGKFVHFPMTDSKSPPMQVVGVAPDIRHRSARETMQPTVYFLENRTAVLSVRAPGHMEEVQHAIEEMWPRFFPNAVLDIKRMPALFSRNYDEDRRLAKLLASSSLIAIAIAAFGIYVLSAYSVQRRTREIVLRKLYGAGGADIGKLVAREFMALIGIGALIGLPVAWLATQRYLSSFTEKAPIGLWTVAFALGVALLVALVSTLRHTFSAMRITPVLALRD</sequence>
<comment type="subcellular location">
    <subcellularLocation>
        <location evidence="1">Cell membrane</location>
        <topology evidence="1">Multi-pass membrane protein</topology>
    </subcellularLocation>
</comment>
<evidence type="ECO:0000256" key="4">
    <source>
        <dbReference type="ARBA" id="ARBA00022989"/>
    </source>
</evidence>
<organism evidence="9 10">
    <name type="scientific">Zemynaea arenosa</name>
    <dbReference type="NCBI Taxonomy" id="2561931"/>
    <lineage>
        <taxon>Bacteria</taxon>
        <taxon>Pseudomonadati</taxon>
        <taxon>Pseudomonadota</taxon>
        <taxon>Betaproteobacteria</taxon>
        <taxon>Burkholderiales</taxon>
        <taxon>Oxalobacteraceae</taxon>
        <taxon>Telluria group</taxon>
        <taxon>Zemynaea</taxon>
    </lineage>
</organism>
<feature type="transmembrane region" description="Helical" evidence="6">
    <location>
        <begin position="391"/>
        <end position="414"/>
    </location>
</feature>
<feature type="transmembrane region" description="Helical" evidence="6">
    <location>
        <begin position="686"/>
        <end position="710"/>
    </location>
</feature>
<evidence type="ECO:0000259" key="8">
    <source>
        <dbReference type="Pfam" id="PF12704"/>
    </source>
</evidence>
<evidence type="ECO:0000256" key="1">
    <source>
        <dbReference type="ARBA" id="ARBA00004651"/>
    </source>
</evidence>
<feature type="transmembrane region" description="Helical" evidence="6">
    <location>
        <begin position="298"/>
        <end position="319"/>
    </location>
</feature>
<dbReference type="EMBL" id="SPVF01000018">
    <property type="protein sequence ID" value="TFW29403.1"/>
    <property type="molecule type" value="Genomic_DNA"/>
</dbReference>
<keyword evidence="4 6" id="KW-1133">Transmembrane helix</keyword>
<evidence type="ECO:0000256" key="5">
    <source>
        <dbReference type="ARBA" id="ARBA00023136"/>
    </source>
</evidence>
<evidence type="ECO:0000256" key="3">
    <source>
        <dbReference type="ARBA" id="ARBA00022692"/>
    </source>
</evidence>
<feature type="transmembrane region" description="Helical" evidence="6">
    <location>
        <begin position="768"/>
        <end position="791"/>
    </location>
</feature>
<feature type="domain" description="ABC3 transporter permease C-terminal" evidence="7">
    <location>
        <begin position="303"/>
        <end position="416"/>
    </location>
</feature>
<evidence type="ECO:0000259" key="7">
    <source>
        <dbReference type="Pfam" id="PF02687"/>
    </source>
</evidence>
<dbReference type="AlphaFoldDB" id="A0A4Y9SXP3"/>
<keyword evidence="2" id="KW-1003">Cell membrane</keyword>
<dbReference type="InterPro" id="IPR003838">
    <property type="entry name" value="ABC3_permease_C"/>
</dbReference>
<dbReference type="OrthoDB" id="9770036at2"/>
<evidence type="ECO:0000313" key="9">
    <source>
        <dbReference type="EMBL" id="TFW29403.1"/>
    </source>
</evidence>
<dbReference type="Pfam" id="PF02687">
    <property type="entry name" value="FtsX"/>
    <property type="match status" value="2"/>
</dbReference>
<name>A0A4Y9SXP3_9BURK</name>
<keyword evidence="5 6" id="KW-0472">Membrane</keyword>
<keyword evidence="10" id="KW-1185">Reference proteome</keyword>
<comment type="caution">
    <text evidence="9">The sequence shown here is derived from an EMBL/GenBank/DDBJ whole genome shotgun (WGS) entry which is preliminary data.</text>
</comment>
<dbReference type="InterPro" id="IPR025857">
    <property type="entry name" value="MacB_PCD"/>
</dbReference>
<dbReference type="Proteomes" id="UP000298438">
    <property type="component" value="Unassembled WGS sequence"/>
</dbReference>